<dbReference type="Proteomes" id="UP000308886">
    <property type="component" value="Unassembled WGS sequence"/>
</dbReference>
<reference evidence="1" key="1">
    <citation type="submission" date="2019-04" db="EMBL/GenBank/DDBJ databases">
        <title>Microbes associate with the intestines of laboratory mice.</title>
        <authorList>
            <person name="Navarre W."/>
            <person name="Wong E."/>
            <person name="Huang K."/>
            <person name="Tropini C."/>
            <person name="Ng K."/>
            <person name="Yu B."/>
        </authorList>
    </citation>
    <scope>NUCLEOTIDE SEQUENCE</scope>
    <source>
        <strain evidence="1">NM73_A23</strain>
    </source>
</reference>
<keyword evidence="1" id="KW-0255">Endonuclease</keyword>
<evidence type="ECO:0000313" key="1">
    <source>
        <dbReference type="EMBL" id="TGX82678.1"/>
    </source>
</evidence>
<keyword evidence="1" id="KW-0540">Nuclease</keyword>
<name>A0AC61QRA0_9BACT</name>
<organism evidence="1 2">
    <name type="scientific">Palleniella muris</name>
    <dbReference type="NCBI Taxonomy" id="3038145"/>
    <lineage>
        <taxon>Bacteria</taxon>
        <taxon>Pseudomonadati</taxon>
        <taxon>Bacteroidota</taxon>
        <taxon>Bacteroidia</taxon>
        <taxon>Bacteroidales</taxon>
        <taxon>Prevotellaceae</taxon>
        <taxon>Palleniella</taxon>
    </lineage>
</organism>
<keyword evidence="2" id="KW-1185">Reference proteome</keyword>
<proteinExistence type="predicted"/>
<dbReference type="EMBL" id="SRZC01000008">
    <property type="protein sequence ID" value="TGX82678.1"/>
    <property type="molecule type" value="Genomic_DNA"/>
</dbReference>
<comment type="caution">
    <text evidence="1">The sequence shown here is derived from an EMBL/GenBank/DDBJ whole genome shotgun (WGS) entry which is preliminary data.</text>
</comment>
<sequence>MIYPENFEHKIGFDEIRVMLANRCMCGLGRKMVDDMLFSTDASEIQAWLQQVREFRRLKEETDDFPLDYFFDMREAIARLRLEGTHLEEEELWNLQRSLTTIHKIITFLSRDADETADGEFCYRYPALQKLTEGICIFPNITGRIGQLLDNSGHLRDNATRELGRIRYELRSMEGSISRTLNGILNNAKREGLIERDVTPALRDGRLVIPVVPAMKRKISGIVHDESASGRTVFIEPTEVVEANNKIRELEAEERREIVRILKGIASQIRPHIRMIGESYRLLAYVDFIRAKSLLAETLKAFEPEVEQSPVVDWIQARHPLLQLSIEKHERERVPEDTSPAKRIVPLDITLTEEKRMLIISGPNAGGKSVCLKTAGLLQYMLQCGLSIPVGERSRTGVFKSIMMDIGDEQSISDDLSTYSSHLMNMKQMLRNADAGTMILIDEFGTGTEPQIGGAIAESVLEQLCNNKVWGIVTTHYQNLKEFADRHDGVANGAMLYDRHEMRALFQLAIGRPGSSFAIEIARKIGLPESVIKAATEIVGQDYIQSDKYLQDIVRDKRYWEGKRQTIHQHEKDMEKTVLRYREEIERLNKERHDIIAKAKAEAKEIIQESNRRVELAIKEIREAQAEKEETKRIREELRTFEQEVDEIDLKAKDDAIQKKIEQIQQRQRRREERKRNKAEGAINAAEKKAAEVLREAAQRIDASKPVEVGDSVRIRGTKTVGTVEAIQGKMATVTFSGGMRSKVKSDRLEHARQEVASQNVTDENMLRGGLSAAAAALAAETAKVSHATRATMDDHTRNFNHELDVRGMRGDEALTAVQYFIDDAILVGVQQVRILHGKGNGILRQLIRQYLGSVPNVIRYRDEDIRFGGTGITVAEF</sequence>
<protein>
    <submittedName>
        <fullName evidence="1">Endonuclease MutS2</fullName>
    </submittedName>
</protein>
<evidence type="ECO:0000313" key="2">
    <source>
        <dbReference type="Proteomes" id="UP000308886"/>
    </source>
</evidence>
<keyword evidence="1" id="KW-0378">Hydrolase</keyword>
<gene>
    <name evidence="1" type="ORF">E5358_06460</name>
</gene>
<accession>A0AC61QRA0</accession>